<keyword evidence="2" id="KW-0479">Metal-binding</keyword>
<dbReference type="GO" id="GO:0016020">
    <property type="term" value="C:membrane"/>
    <property type="evidence" value="ECO:0007669"/>
    <property type="project" value="InterPro"/>
</dbReference>
<dbReference type="GO" id="GO:0051539">
    <property type="term" value="F:4 iron, 4 sulfur cluster binding"/>
    <property type="evidence" value="ECO:0007669"/>
    <property type="project" value="UniProtKB-KW"/>
</dbReference>
<reference evidence="7 9" key="1">
    <citation type="submission" date="2018-10" db="EMBL/GenBank/DDBJ databases">
        <title>Co-occurring genomic capacity for anaerobic methane metabolism and dissimilatory sulfite reduction discovered in the Korarchaeota.</title>
        <authorList>
            <person name="Mckay L.J."/>
            <person name="Dlakic M."/>
            <person name="Fields M.W."/>
            <person name="Delmont T.O."/>
            <person name="Eren A.M."/>
            <person name="Jay Z.J."/>
            <person name="Klingelsmith K.B."/>
            <person name="Rusch D.B."/>
            <person name="Inskeep W.P."/>
        </authorList>
    </citation>
    <scope>NUCLEOTIDE SEQUENCE [LARGE SCALE GENOMIC DNA]</scope>
    <source>
        <strain evidence="7 9">MDKW</strain>
    </source>
</reference>
<dbReference type="PROSITE" id="PS51379">
    <property type="entry name" value="4FE4S_FER_2"/>
    <property type="match status" value="2"/>
</dbReference>
<dbReference type="GO" id="GO:0016651">
    <property type="term" value="F:oxidoreductase activity, acting on NAD(P)H"/>
    <property type="evidence" value="ECO:0007669"/>
    <property type="project" value="InterPro"/>
</dbReference>
<keyword evidence="1" id="KW-0004">4Fe-4S</keyword>
<organism evidence="7 9">
    <name type="scientific">Candidatus Methanodesulfokora washburnensis</name>
    <dbReference type="NCBI Taxonomy" id="2478471"/>
    <lineage>
        <taxon>Archaea</taxon>
        <taxon>Thermoproteota</taxon>
        <taxon>Candidatus Korarchaeia</taxon>
        <taxon>Candidatus Korarchaeia incertae sedis</taxon>
        <taxon>Candidatus Methanodesulfokora</taxon>
    </lineage>
</organism>
<feature type="region of interest" description="Disordered" evidence="5">
    <location>
        <begin position="136"/>
        <end position="157"/>
    </location>
</feature>
<gene>
    <name evidence="7" type="ORF">D6D85_15335</name>
    <name evidence="8" type="ORF">EF810_03680</name>
</gene>
<name>A0A3R9PBM5_9CREN</name>
<proteinExistence type="predicted"/>
<evidence type="ECO:0000259" key="6">
    <source>
        <dbReference type="PROSITE" id="PS51379"/>
    </source>
</evidence>
<evidence type="ECO:0000256" key="5">
    <source>
        <dbReference type="SAM" id="MobiDB-lite"/>
    </source>
</evidence>
<evidence type="ECO:0000313" key="10">
    <source>
        <dbReference type="Proteomes" id="UP000316217"/>
    </source>
</evidence>
<dbReference type="InterPro" id="IPR017900">
    <property type="entry name" value="4Fe4S_Fe_S_CS"/>
</dbReference>
<dbReference type="Gene3D" id="3.30.70.3270">
    <property type="match status" value="1"/>
</dbReference>
<evidence type="ECO:0000256" key="1">
    <source>
        <dbReference type="ARBA" id="ARBA00022485"/>
    </source>
</evidence>
<dbReference type="GO" id="GO:0046872">
    <property type="term" value="F:metal ion binding"/>
    <property type="evidence" value="ECO:0007669"/>
    <property type="project" value="UniProtKB-KW"/>
</dbReference>
<dbReference type="PROSITE" id="PS00198">
    <property type="entry name" value="4FE4S_FER_1"/>
    <property type="match status" value="2"/>
</dbReference>
<dbReference type="EMBL" id="RXII01000055">
    <property type="protein sequence ID" value="RZN62092.1"/>
    <property type="molecule type" value="Genomic_DNA"/>
</dbReference>
<feature type="compositionally biased region" description="Pro residues" evidence="5">
    <location>
        <begin position="146"/>
        <end position="157"/>
    </location>
</feature>
<evidence type="ECO:0000256" key="4">
    <source>
        <dbReference type="ARBA" id="ARBA00023014"/>
    </source>
</evidence>
<keyword evidence="3" id="KW-0408">Iron</keyword>
<feature type="domain" description="4Fe-4S ferredoxin-type" evidence="6">
    <location>
        <begin position="53"/>
        <end position="82"/>
    </location>
</feature>
<sequence>MSHHPHSFWLFPCFWEVSDLLKLFGEILGNLKRRPATIDVPFEKIEVEEIYRGLEFLDIDKCIGCGACALDCPAAAIEMVEFKEVNRKLPIFIIGRCVFCAQCEDTCPYEAIKMTREVPKPFFSFEEDKMKIVPKELRPLEKRPQPKPLPPPPPAKG</sequence>
<dbReference type="EMBL" id="RCOS01000170">
    <property type="protein sequence ID" value="RSN71704.1"/>
    <property type="molecule type" value="Genomic_DNA"/>
</dbReference>
<dbReference type="InterPro" id="IPR010226">
    <property type="entry name" value="NADH_quinone_OxRdtase_chainI"/>
</dbReference>
<feature type="domain" description="4Fe-4S ferredoxin-type" evidence="6">
    <location>
        <begin position="88"/>
        <end position="117"/>
    </location>
</feature>
<accession>A0A3R9PBM5</accession>
<dbReference type="Proteomes" id="UP000316217">
    <property type="component" value="Unassembled WGS sequence"/>
</dbReference>
<evidence type="ECO:0000313" key="9">
    <source>
        <dbReference type="Proteomes" id="UP000277582"/>
    </source>
</evidence>
<dbReference type="AlphaFoldDB" id="A0A3R9PBM5"/>
<evidence type="ECO:0000313" key="8">
    <source>
        <dbReference type="EMBL" id="RZN62092.1"/>
    </source>
</evidence>
<keyword evidence="9" id="KW-1185">Reference proteome</keyword>
<dbReference type="Pfam" id="PF12838">
    <property type="entry name" value="Fer4_7"/>
    <property type="match status" value="1"/>
</dbReference>
<reference evidence="8 10" key="2">
    <citation type="journal article" date="2019" name="Nat. Microbiol.">
        <title>Wide diversity of methane and short-chain alkane metabolisms in uncultured archaea.</title>
        <authorList>
            <person name="Borrel G."/>
            <person name="Adam P.S."/>
            <person name="McKay L.J."/>
            <person name="Chen L.X."/>
            <person name="Sierra-Garcia I.N."/>
            <person name="Sieber C.M."/>
            <person name="Letourneur Q."/>
            <person name="Ghozlane A."/>
            <person name="Andersen G.L."/>
            <person name="Li W.J."/>
            <person name="Hallam S.J."/>
            <person name="Muyzer G."/>
            <person name="de Oliveira V.M."/>
            <person name="Inskeep W.P."/>
            <person name="Banfield J.F."/>
            <person name="Gribaldo S."/>
        </authorList>
    </citation>
    <scope>NUCLEOTIDE SEQUENCE [LARGE SCALE GENOMIC DNA]</scope>
    <source>
        <strain evidence="8">NM4</strain>
    </source>
</reference>
<dbReference type="InterPro" id="IPR017896">
    <property type="entry name" value="4Fe4S_Fe-S-bd"/>
</dbReference>
<comment type="caution">
    <text evidence="7">The sequence shown here is derived from an EMBL/GenBank/DDBJ whole genome shotgun (WGS) entry which is preliminary data.</text>
</comment>
<dbReference type="Proteomes" id="UP000277582">
    <property type="component" value="Unassembled WGS sequence"/>
</dbReference>
<protein>
    <submittedName>
        <fullName evidence="7">4Fe-4S dicluster domain-containing protein</fullName>
    </submittedName>
</protein>
<dbReference type="SUPFAM" id="SSF54862">
    <property type="entry name" value="4Fe-4S ferredoxins"/>
    <property type="match status" value="1"/>
</dbReference>
<evidence type="ECO:0000256" key="2">
    <source>
        <dbReference type="ARBA" id="ARBA00022723"/>
    </source>
</evidence>
<evidence type="ECO:0000313" key="7">
    <source>
        <dbReference type="EMBL" id="RSN71704.1"/>
    </source>
</evidence>
<dbReference type="PANTHER" id="PTHR10849">
    <property type="entry name" value="NADH DEHYDROGENASE UBIQUINONE IRON-SULFUR PROTEIN 8, MITOCHONDRIAL"/>
    <property type="match status" value="1"/>
</dbReference>
<keyword evidence="4" id="KW-0411">Iron-sulfur</keyword>
<evidence type="ECO:0000256" key="3">
    <source>
        <dbReference type="ARBA" id="ARBA00023004"/>
    </source>
</evidence>